<organism evidence="2 3">
    <name type="scientific">Celeribacter baekdonensis B30</name>
    <dbReference type="NCBI Taxonomy" id="1208323"/>
    <lineage>
        <taxon>Bacteria</taxon>
        <taxon>Pseudomonadati</taxon>
        <taxon>Pseudomonadota</taxon>
        <taxon>Alphaproteobacteria</taxon>
        <taxon>Rhodobacterales</taxon>
        <taxon>Roseobacteraceae</taxon>
        <taxon>Celeribacter</taxon>
    </lineage>
</organism>
<keyword evidence="1" id="KW-1133">Transmembrane helix</keyword>
<sequence length="275" mass="28479">MLLRVLSTFQIEFAIALRNRWLSIAVVLMVLFSLVLAIAGAAPTGAVGADRLSVTVASLTSLSVYLVPLMALVISFDAIAGEIERGTLPLYLAYPVSRGELLVGKLSAQLVLIIVAVSLGYGTAALVAFWFSGGDAMDGLPALLRLIWTSVLLGAVFLSLGQMISGLSRRPSAAAGLAIGVWLVTVVLYDLGLLAAIVADDGGGFTTDVFPWLLVANPADAFRIYNLAASDAVGAASGLAGAAQSIALWKPLASLLVWVVLAAGLARGAFERVEP</sequence>
<dbReference type="RefSeq" id="WP_009572666.1">
    <property type="nucleotide sequence ID" value="NZ_AMRK01000007.1"/>
</dbReference>
<dbReference type="PANTHER" id="PTHR43471">
    <property type="entry name" value="ABC TRANSPORTER PERMEASE"/>
    <property type="match status" value="1"/>
</dbReference>
<keyword evidence="1" id="KW-0812">Transmembrane</keyword>
<feature type="transmembrane region" description="Helical" evidence="1">
    <location>
        <begin position="21"/>
        <end position="42"/>
    </location>
</feature>
<dbReference type="PATRIC" id="fig|1208323.3.peg.2796"/>
<feature type="transmembrane region" description="Helical" evidence="1">
    <location>
        <begin position="62"/>
        <end position="80"/>
    </location>
</feature>
<dbReference type="GO" id="GO:0005886">
    <property type="term" value="C:plasma membrane"/>
    <property type="evidence" value="ECO:0007669"/>
    <property type="project" value="UniProtKB-SubCell"/>
</dbReference>
<evidence type="ECO:0000313" key="2">
    <source>
        <dbReference type="EMBL" id="EKE70484.1"/>
    </source>
</evidence>
<evidence type="ECO:0000256" key="1">
    <source>
        <dbReference type="SAM" id="Phobius"/>
    </source>
</evidence>
<feature type="transmembrane region" description="Helical" evidence="1">
    <location>
        <begin position="110"/>
        <end position="131"/>
    </location>
</feature>
<protein>
    <submittedName>
        <fullName evidence="2">Nitrous oxide maturation protein NosY</fullName>
    </submittedName>
</protein>
<evidence type="ECO:0000313" key="3">
    <source>
        <dbReference type="Proteomes" id="UP000006762"/>
    </source>
</evidence>
<dbReference type="EMBL" id="AMRK01000007">
    <property type="protein sequence ID" value="EKE70484.1"/>
    <property type="molecule type" value="Genomic_DNA"/>
</dbReference>
<keyword evidence="3" id="KW-1185">Reference proteome</keyword>
<dbReference type="Proteomes" id="UP000006762">
    <property type="component" value="Unassembled WGS sequence"/>
</dbReference>
<dbReference type="Pfam" id="PF12679">
    <property type="entry name" value="ABC2_membrane_2"/>
    <property type="match status" value="1"/>
</dbReference>
<dbReference type="OrthoDB" id="9805862at2"/>
<dbReference type="AlphaFoldDB" id="K2JIN8"/>
<dbReference type="PANTHER" id="PTHR43471:SF1">
    <property type="entry name" value="ABC TRANSPORTER PERMEASE PROTEIN NOSY-RELATED"/>
    <property type="match status" value="1"/>
</dbReference>
<feature type="transmembrane region" description="Helical" evidence="1">
    <location>
        <begin position="143"/>
        <end position="161"/>
    </location>
</feature>
<reference evidence="2 3" key="1">
    <citation type="submission" date="2012-09" db="EMBL/GenBank/DDBJ databases">
        <title>Celeribacter baekdonensis B30 Genome Sequencing.</title>
        <authorList>
            <person name="Wang W."/>
        </authorList>
    </citation>
    <scope>NUCLEOTIDE SEQUENCE [LARGE SCALE GENOMIC DNA]</scope>
    <source>
        <strain evidence="2 3">B30</strain>
    </source>
</reference>
<accession>K2JIN8</accession>
<keyword evidence="1" id="KW-0472">Membrane</keyword>
<feature type="transmembrane region" description="Helical" evidence="1">
    <location>
        <begin position="173"/>
        <end position="199"/>
    </location>
</feature>
<proteinExistence type="predicted"/>
<dbReference type="STRING" id="1208323.B30_13509"/>
<dbReference type="eggNOG" id="COG1277">
    <property type="taxonomic scope" value="Bacteria"/>
</dbReference>
<dbReference type="GO" id="GO:0140359">
    <property type="term" value="F:ABC-type transporter activity"/>
    <property type="evidence" value="ECO:0007669"/>
    <property type="project" value="InterPro"/>
</dbReference>
<comment type="caution">
    <text evidence="2">The sequence shown here is derived from an EMBL/GenBank/DDBJ whole genome shotgun (WGS) entry which is preliminary data.</text>
</comment>
<name>K2JIN8_9RHOB</name>
<gene>
    <name evidence="2" type="ORF">B30_13509</name>
</gene>